<dbReference type="InterPro" id="IPR002656">
    <property type="entry name" value="Acyl_transf_3_dom"/>
</dbReference>
<evidence type="ECO:0000313" key="5">
    <source>
        <dbReference type="Proteomes" id="UP000062255"/>
    </source>
</evidence>
<dbReference type="Proteomes" id="UP000062255">
    <property type="component" value="Chromosome"/>
</dbReference>
<sequence length="364" mass="40118">MKLGQVFDPRNNALNAFRLALAAEVILWHSFPITGRMPPEPILQVLFSVGVDGFFAISGFLITRSWLTNPQIRDYLLARALRILPGFYVCLIVTAFVFAPVFLATHGESVAKVFGTSAPFEFILKNSGLIYIQRDIAATPFDIPDHMAGWNASLWSLVWEVLCYIIVAILGLVGLAKRRWTSVVILGLALVGAMMFPPLTFPGVWTIPQLMMRCAIMFAAGAMMYQWRDVIPARWSLVAVCVVIVFAAGLMPDYRILGGVPLAYAVIVAGSLLKAKRLNLRTDLSYGLYIYAFPIQQLLAGLGLVFLPPVAFFAVATAATLPFAALSWFIVEKRAMTLKRRVRQKRTAGAPQVEPQPDSGTHVT</sequence>
<feature type="transmembrane region" description="Helical" evidence="2">
    <location>
        <begin position="312"/>
        <end position="331"/>
    </location>
</feature>
<evidence type="ECO:0000256" key="1">
    <source>
        <dbReference type="SAM" id="MobiDB-lite"/>
    </source>
</evidence>
<evidence type="ECO:0000313" key="4">
    <source>
        <dbReference type="EMBL" id="AKS36208.1"/>
    </source>
</evidence>
<feature type="transmembrane region" description="Helical" evidence="2">
    <location>
        <begin position="12"/>
        <end position="30"/>
    </location>
</feature>
<feature type="transmembrane region" description="Helical" evidence="2">
    <location>
        <begin position="183"/>
        <end position="201"/>
    </location>
</feature>
<feature type="transmembrane region" description="Helical" evidence="2">
    <location>
        <begin position="286"/>
        <end position="306"/>
    </location>
</feature>
<dbReference type="GO" id="GO:0016020">
    <property type="term" value="C:membrane"/>
    <property type="evidence" value="ECO:0007669"/>
    <property type="project" value="TreeGrafter"/>
</dbReference>
<dbReference type="GO" id="GO:0016747">
    <property type="term" value="F:acyltransferase activity, transferring groups other than amino-acyl groups"/>
    <property type="evidence" value="ECO:0007669"/>
    <property type="project" value="InterPro"/>
</dbReference>
<dbReference type="STRING" id="134601.AFA91_08905"/>
<name>A0A0K0XFM4_MYCGD</name>
<dbReference type="EMBL" id="CP012150">
    <property type="protein sequence ID" value="AKS36208.1"/>
    <property type="molecule type" value="Genomic_DNA"/>
</dbReference>
<dbReference type="InterPro" id="IPR050879">
    <property type="entry name" value="Acyltransferase_3"/>
</dbReference>
<feature type="transmembrane region" description="Helical" evidence="2">
    <location>
        <begin position="154"/>
        <end position="176"/>
    </location>
</feature>
<organism evidence="4 5">
    <name type="scientific">Mycolicibacterium goodii</name>
    <name type="common">Mycobacterium goodii</name>
    <dbReference type="NCBI Taxonomy" id="134601"/>
    <lineage>
        <taxon>Bacteria</taxon>
        <taxon>Bacillati</taxon>
        <taxon>Actinomycetota</taxon>
        <taxon>Actinomycetes</taxon>
        <taxon>Mycobacteriales</taxon>
        <taxon>Mycobacteriaceae</taxon>
        <taxon>Mycolicibacterium</taxon>
    </lineage>
</organism>
<feature type="transmembrane region" description="Helical" evidence="2">
    <location>
        <begin position="207"/>
        <end position="225"/>
    </location>
</feature>
<dbReference type="PANTHER" id="PTHR23028:SF53">
    <property type="entry name" value="ACYL_TRANSF_3 DOMAIN-CONTAINING PROTEIN"/>
    <property type="match status" value="1"/>
</dbReference>
<feature type="domain" description="Acyltransferase 3" evidence="3">
    <location>
        <begin position="12"/>
        <end position="326"/>
    </location>
</feature>
<feature type="transmembrane region" description="Helical" evidence="2">
    <location>
        <begin position="232"/>
        <end position="250"/>
    </location>
</feature>
<dbReference type="RefSeq" id="WP_049748635.1">
    <property type="nucleotide sequence ID" value="NZ_CP012150.1"/>
</dbReference>
<keyword evidence="2" id="KW-0812">Transmembrane</keyword>
<evidence type="ECO:0000256" key="2">
    <source>
        <dbReference type="SAM" id="Phobius"/>
    </source>
</evidence>
<dbReference type="AlphaFoldDB" id="A0A0K0XFM4"/>
<evidence type="ECO:0000259" key="3">
    <source>
        <dbReference type="Pfam" id="PF01757"/>
    </source>
</evidence>
<feature type="transmembrane region" description="Helical" evidence="2">
    <location>
        <begin position="83"/>
        <end position="103"/>
    </location>
</feature>
<dbReference type="PATRIC" id="fig|134601.6.peg.1849"/>
<gene>
    <name evidence="4" type="ORF">AFA91_08905</name>
</gene>
<keyword evidence="2" id="KW-0472">Membrane</keyword>
<protein>
    <submittedName>
        <fullName evidence="4">Acyltransferase</fullName>
    </submittedName>
</protein>
<feature type="transmembrane region" description="Helical" evidence="2">
    <location>
        <begin position="256"/>
        <end position="274"/>
    </location>
</feature>
<reference evidence="4 5" key="1">
    <citation type="submission" date="2015-07" db="EMBL/GenBank/DDBJ databases">
        <title>Complete genome sequence of Mycobacterium goodii X7B, a facultative thermophilic biodesulfurizing bacterium.</title>
        <authorList>
            <person name="Yu B."/>
            <person name="Li F."/>
            <person name="Xu P."/>
        </authorList>
    </citation>
    <scope>NUCLEOTIDE SEQUENCE [LARGE SCALE GENOMIC DNA]</scope>
    <source>
        <strain evidence="4 5">X7B</strain>
    </source>
</reference>
<dbReference type="GO" id="GO:0000271">
    <property type="term" value="P:polysaccharide biosynthetic process"/>
    <property type="evidence" value="ECO:0007669"/>
    <property type="project" value="TreeGrafter"/>
</dbReference>
<keyword evidence="4" id="KW-0012">Acyltransferase</keyword>
<keyword evidence="4" id="KW-0808">Transferase</keyword>
<dbReference type="OrthoDB" id="9796461at2"/>
<dbReference type="Pfam" id="PF01757">
    <property type="entry name" value="Acyl_transf_3"/>
    <property type="match status" value="1"/>
</dbReference>
<proteinExistence type="predicted"/>
<keyword evidence="2" id="KW-1133">Transmembrane helix</keyword>
<dbReference type="KEGG" id="mgo:AFA91_08905"/>
<feature type="transmembrane region" description="Helical" evidence="2">
    <location>
        <begin position="42"/>
        <end position="62"/>
    </location>
</feature>
<feature type="region of interest" description="Disordered" evidence="1">
    <location>
        <begin position="342"/>
        <end position="364"/>
    </location>
</feature>
<dbReference type="PANTHER" id="PTHR23028">
    <property type="entry name" value="ACETYLTRANSFERASE"/>
    <property type="match status" value="1"/>
</dbReference>
<accession>A0A0K0XFM4</accession>